<dbReference type="InterPro" id="IPR058913">
    <property type="entry name" value="Integrase_dom_put"/>
</dbReference>
<feature type="region of interest" description="Disordered" evidence="1">
    <location>
        <begin position="455"/>
        <end position="483"/>
    </location>
</feature>
<accession>A0A165DHI4</accession>
<dbReference type="Proteomes" id="UP000076842">
    <property type="component" value="Unassembled WGS sequence"/>
</dbReference>
<protein>
    <recommendedName>
        <fullName evidence="2">Integrase core domain-containing protein</fullName>
    </recommendedName>
</protein>
<dbReference type="Pfam" id="PF24764">
    <property type="entry name" value="rva_4"/>
    <property type="match status" value="1"/>
</dbReference>
<dbReference type="AlphaFoldDB" id="A0A165DHI4"/>
<dbReference type="PANTHER" id="PTHR46177">
    <property type="entry name" value="INTEGRASE CATALYTIC DOMAIN-CONTAINING PROTEIN"/>
    <property type="match status" value="1"/>
</dbReference>
<organism evidence="3 4">
    <name type="scientific">Calocera cornea HHB12733</name>
    <dbReference type="NCBI Taxonomy" id="1353952"/>
    <lineage>
        <taxon>Eukaryota</taxon>
        <taxon>Fungi</taxon>
        <taxon>Dikarya</taxon>
        <taxon>Basidiomycota</taxon>
        <taxon>Agaricomycotina</taxon>
        <taxon>Dacrymycetes</taxon>
        <taxon>Dacrymycetales</taxon>
        <taxon>Dacrymycetaceae</taxon>
        <taxon>Calocera</taxon>
    </lineage>
</organism>
<feature type="domain" description="Integrase core" evidence="2">
    <location>
        <begin position="150"/>
        <end position="327"/>
    </location>
</feature>
<evidence type="ECO:0000256" key="1">
    <source>
        <dbReference type="SAM" id="MobiDB-lite"/>
    </source>
</evidence>
<keyword evidence="4" id="KW-1185">Reference proteome</keyword>
<dbReference type="EMBL" id="KV424055">
    <property type="protein sequence ID" value="KZT52803.1"/>
    <property type="molecule type" value="Genomic_DNA"/>
</dbReference>
<dbReference type="OrthoDB" id="5946233at2759"/>
<dbReference type="PANTHER" id="PTHR46177:SF1">
    <property type="entry name" value="INTEGRASE CATALYTIC DOMAIN-CONTAINING PROTEIN"/>
    <property type="match status" value="1"/>
</dbReference>
<reference evidence="3 4" key="1">
    <citation type="journal article" date="2016" name="Mol. Biol. Evol.">
        <title>Comparative Genomics of Early-Diverging Mushroom-Forming Fungi Provides Insights into the Origins of Lignocellulose Decay Capabilities.</title>
        <authorList>
            <person name="Nagy L.G."/>
            <person name="Riley R."/>
            <person name="Tritt A."/>
            <person name="Adam C."/>
            <person name="Daum C."/>
            <person name="Floudas D."/>
            <person name="Sun H."/>
            <person name="Yadav J.S."/>
            <person name="Pangilinan J."/>
            <person name="Larsson K.H."/>
            <person name="Matsuura K."/>
            <person name="Barry K."/>
            <person name="Labutti K."/>
            <person name="Kuo R."/>
            <person name="Ohm R.A."/>
            <person name="Bhattacharya S.S."/>
            <person name="Shirouzu T."/>
            <person name="Yoshinaga Y."/>
            <person name="Martin F.M."/>
            <person name="Grigoriev I.V."/>
            <person name="Hibbett D.S."/>
        </authorList>
    </citation>
    <scope>NUCLEOTIDE SEQUENCE [LARGE SCALE GENOMIC DNA]</scope>
    <source>
        <strain evidence="3 4">HHB12733</strain>
    </source>
</reference>
<gene>
    <name evidence="3" type="ORF">CALCODRAFT_441053</name>
</gene>
<evidence type="ECO:0000313" key="3">
    <source>
        <dbReference type="EMBL" id="KZT52803.1"/>
    </source>
</evidence>
<dbReference type="STRING" id="1353952.A0A165DHI4"/>
<evidence type="ECO:0000313" key="4">
    <source>
        <dbReference type="Proteomes" id="UP000076842"/>
    </source>
</evidence>
<sequence length="496" mass="57602">MQERLRRPNQHDQAVPDHILRPLVEKYYLFGYGDKKILKSISREVDLRAHSWTLSTKTIQRRRKEWRLPSVKQQAHTFETIAPYVEQVRLYTNNRLGSKSIRDHLRQERILVSRKLVQDYNQAVDADGNRQRLVKRLKPQFNWSTGLHECWSMDQHDKWRRFGLFLHVGLEEFSNYVLWLKVWWTNSNPRLIASFYLDAAGLQGGIPLITQSDPGTENYGIANAQTTLRRQLDPTLEGTLQHRWMRGHANIKPEIFWSKLRRQWSEGWELLFQEGIIAGWYDPLVPLELLLFRWLAVPMIQQDLDRFRRIHNTSKPRRDKKKRMPAEIPAMLFEHPGYYGPFLNYKVIAKPQLREAAELFAPKEHHVFRLVPAAFSQHVTTLYNSLGKPLVERGSFWDIYNMLLKGFAELPAGEALPLQQAAAQNAIDEAKVQHEFMDILEGKPVRGAAKAIPFGGEPAEDYDEEPDIEEDDVESCGYSEGGDVADLPVYEVTATA</sequence>
<proteinExistence type="predicted"/>
<evidence type="ECO:0000259" key="2">
    <source>
        <dbReference type="Pfam" id="PF24764"/>
    </source>
</evidence>
<feature type="compositionally biased region" description="Acidic residues" evidence="1">
    <location>
        <begin position="458"/>
        <end position="474"/>
    </location>
</feature>
<dbReference type="InParanoid" id="A0A165DHI4"/>
<name>A0A165DHI4_9BASI</name>